<dbReference type="PROSITE" id="PS50003">
    <property type="entry name" value="PH_DOMAIN"/>
    <property type="match status" value="1"/>
</dbReference>
<sequence length="662" mass="76154">MENVNENDKLELADESSTTTITDSLHSRTLANIYQFRGTDYLKQGWVAKSRGSRINLLKTKWARRYIILKQILTHKGVDHYLEIYKEEEDICPKKIINLSHCRRIDSYIQLKKSSDVDTTIHKWIFSIHIKRKREMFFSVPSEVEMVRWVHLISNVCELLQDTNNDKKINEKKHSRKGSSKDGNFEIEQNYINELEDINENDFPVKDSYEPTFKKQNNGNKINSGLPPHMQSKSTTFSPIFKKRNNSSSSIHSAPYDFGNYSVDNTLSKSGHVMKHSDRISLHSDKFCDKYASEFSRGFTEMVRLSQKNINNHQNNSNYNTIKSTSSTPSSHYITSPQLPRISRKNTPTNNLSIRRSISILTNSDTSTIPRLSRNNSIIQETSSLNTNPDNDMSNWLYAYEPIDSASEDNHSGRASRVLIPVKSFIHNPRTINGSIKSPTPSITEFSFNTNTLDYQGTLSSTSGSIVPPVDRSKKPNRRKKSSDSSLQDYAINIDHQFTYPTKISTFPNSTTQMLNYPPNHFSIRPREIIHHGRRYKFTGSCVPPPPKSIFHITPPHSIINDAEYWNNIVAPNPLVPHVVRQTVKEQIITTGPKESPAAAIARMKKLKKEEKMREKERKRLEELSYNFDEEIPELLDYQYVDTAKTKAMGQTINEEEKKRDT</sequence>
<gene>
    <name evidence="3 5 6" type="ORF">SRAE_1000252600</name>
</gene>
<dbReference type="SMART" id="SM00233">
    <property type="entry name" value="PH"/>
    <property type="match status" value="1"/>
</dbReference>
<dbReference type="AlphaFoldDB" id="A0A090L398"/>
<evidence type="ECO:0000313" key="4">
    <source>
        <dbReference type="Proteomes" id="UP000035682"/>
    </source>
</evidence>
<dbReference type="WormBase" id="SRAE_1000252600">
    <property type="protein sequence ID" value="SRP06897"/>
    <property type="gene ID" value="WBGene00259141"/>
</dbReference>
<feature type="region of interest" description="Disordered" evidence="1">
    <location>
        <begin position="311"/>
        <end position="349"/>
    </location>
</feature>
<dbReference type="PANTHER" id="PTHR45960">
    <property type="entry name" value="GRB2-ASSOCIATED-BINDING PROTEIN"/>
    <property type="match status" value="1"/>
</dbReference>
<dbReference type="STRING" id="34506.A0A090L398"/>
<dbReference type="Pfam" id="PF00169">
    <property type="entry name" value="PH"/>
    <property type="match status" value="1"/>
</dbReference>
<dbReference type="GO" id="GO:0005737">
    <property type="term" value="C:cytoplasm"/>
    <property type="evidence" value="ECO:0007669"/>
    <property type="project" value="TreeGrafter"/>
</dbReference>
<feature type="region of interest" description="Disordered" evidence="1">
    <location>
        <begin position="458"/>
        <end position="487"/>
    </location>
</feature>
<evidence type="ECO:0000313" key="3">
    <source>
        <dbReference type="EMBL" id="CEF64271.1"/>
    </source>
</evidence>
<protein>
    <submittedName>
        <fullName evidence="3 5">Pleckstrin homology domain and Pleckstrin homology-like domain-containing protein</fullName>
    </submittedName>
</protein>
<accession>A0A090L398</accession>
<reference evidence="5" key="2">
    <citation type="submission" date="2020-12" db="UniProtKB">
        <authorList>
            <consortium name="WormBaseParasite"/>
        </authorList>
    </citation>
    <scope>IDENTIFICATION</scope>
</reference>
<dbReference type="InterPro" id="IPR001849">
    <property type="entry name" value="PH_domain"/>
</dbReference>
<name>A0A090L398_STRRB</name>
<reference evidence="3 4" key="1">
    <citation type="submission" date="2014-09" db="EMBL/GenBank/DDBJ databases">
        <authorList>
            <person name="Martin A.A."/>
        </authorList>
    </citation>
    <scope>NUCLEOTIDE SEQUENCE</scope>
    <source>
        <strain evidence="4">ED321</strain>
        <strain evidence="3">ED321 Heterogonic</strain>
    </source>
</reference>
<dbReference type="GO" id="GO:0035591">
    <property type="term" value="F:signaling adaptor activity"/>
    <property type="evidence" value="ECO:0007669"/>
    <property type="project" value="TreeGrafter"/>
</dbReference>
<feature type="compositionally biased region" description="Low complexity" evidence="1">
    <location>
        <begin position="311"/>
        <end position="320"/>
    </location>
</feature>
<feature type="region of interest" description="Disordered" evidence="1">
    <location>
        <begin position="212"/>
        <end position="232"/>
    </location>
</feature>
<evidence type="ECO:0000259" key="2">
    <source>
        <dbReference type="PROSITE" id="PS50003"/>
    </source>
</evidence>
<dbReference type="GeneID" id="36376636"/>
<keyword evidence="4" id="KW-1185">Reference proteome</keyword>
<evidence type="ECO:0000313" key="5">
    <source>
        <dbReference type="WBParaSite" id="SRAE_1000252600.1"/>
    </source>
</evidence>
<proteinExistence type="predicted"/>
<evidence type="ECO:0000313" key="6">
    <source>
        <dbReference type="WormBase" id="SRAE_1000252600"/>
    </source>
</evidence>
<dbReference type="SUPFAM" id="SSF50729">
    <property type="entry name" value="PH domain-like"/>
    <property type="match status" value="1"/>
</dbReference>
<dbReference type="OrthoDB" id="67516at2759"/>
<evidence type="ECO:0000256" key="1">
    <source>
        <dbReference type="SAM" id="MobiDB-lite"/>
    </source>
</evidence>
<dbReference type="PANTHER" id="PTHR45960:SF2">
    <property type="entry name" value="PROTEIN DAUGHTER OF SEVENLESS"/>
    <property type="match status" value="1"/>
</dbReference>
<dbReference type="WBParaSite" id="SRAE_1000252600.1">
    <property type="protein sequence ID" value="SRAE_1000252600.1"/>
    <property type="gene ID" value="WBGene00259141"/>
</dbReference>
<feature type="compositionally biased region" description="Polar residues" evidence="1">
    <location>
        <begin position="321"/>
        <end position="338"/>
    </location>
</feature>
<dbReference type="Gene3D" id="2.30.29.30">
    <property type="entry name" value="Pleckstrin-homology domain (PH domain)/Phosphotyrosine-binding domain (PTB)"/>
    <property type="match status" value="1"/>
</dbReference>
<dbReference type="GO" id="GO:0007165">
    <property type="term" value="P:signal transduction"/>
    <property type="evidence" value="ECO:0007669"/>
    <property type="project" value="TreeGrafter"/>
</dbReference>
<dbReference type="InterPro" id="IPR046355">
    <property type="entry name" value="Gab1-4-like"/>
</dbReference>
<feature type="compositionally biased region" description="Polar residues" evidence="1">
    <location>
        <begin position="214"/>
        <end position="223"/>
    </location>
</feature>
<dbReference type="EMBL" id="LN609528">
    <property type="protein sequence ID" value="CEF64271.1"/>
    <property type="molecule type" value="Genomic_DNA"/>
</dbReference>
<feature type="domain" description="PH" evidence="2">
    <location>
        <begin position="40"/>
        <end position="158"/>
    </location>
</feature>
<dbReference type="RefSeq" id="XP_024503472.1">
    <property type="nucleotide sequence ID" value="XM_024649613.1"/>
</dbReference>
<dbReference type="InterPro" id="IPR011993">
    <property type="entry name" value="PH-like_dom_sf"/>
</dbReference>
<organism evidence="3">
    <name type="scientific">Strongyloides ratti</name>
    <name type="common">Parasitic roundworm</name>
    <dbReference type="NCBI Taxonomy" id="34506"/>
    <lineage>
        <taxon>Eukaryota</taxon>
        <taxon>Metazoa</taxon>
        <taxon>Ecdysozoa</taxon>
        <taxon>Nematoda</taxon>
        <taxon>Chromadorea</taxon>
        <taxon>Rhabditida</taxon>
        <taxon>Tylenchina</taxon>
        <taxon>Panagrolaimomorpha</taxon>
        <taxon>Strongyloidoidea</taxon>
        <taxon>Strongyloididae</taxon>
        <taxon>Strongyloides</taxon>
    </lineage>
</organism>
<dbReference type="CTD" id="36376636"/>
<dbReference type="Proteomes" id="UP000035682">
    <property type="component" value="Unplaced"/>
</dbReference>